<gene>
    <name evidence="1" type="ORF">KK1_043689</name>
</gene>
<proteinExistence type="predicted"/>
<evidence type="ECO:0000313" key="1">
    <source>
        <dbReference type="EMBL" id="KYP35276.1"/>
    </source>
</evidence>
<dbReference type="Gramene" id="C.cajan_38698.t">
    <property type="protein sequence ID" value="C.cajan_38698.t"/>
    <property type="gene ID" value="C.cajan_38698"/>
</dbReference>
<keyword evidence="2" id="KW-1185">Reference proteome</keyword>
<dbReference type="STRING" id="3821.A0A151QYC3"/>
<dbReference type="PANTHER" id="PTHR48235:SF1">
    <property type="entry name" value="OS01G0916700 PROTEIN"/>
    <property type="match status" value="1"/>
</dbReference>
<evidence type="ECO:0000313" key="2">
    <source>
        <dbReference type="Proteomes" id="UP000075243"/>
    </source>
</evidence>
<dbReference type="Proteomes" id="UP000075243">
    <property type="component" value="Unassembled WGS sequence"/>
</dbReference>
<dbReference type="OrthoDB" id="1931495at2759"/>
<dbReference type="PANTHER" id="PTHR48235">
    <property type="entry name" value="OS01G0916700 PROTEIN"/>
    <property type="match status" value="1"/>
</dbReference>
<protein>
    <submittedName>
        <fullName evidence="1">Uncharacterized protein</fullName>
    </submittedName>
</protein>
<dbReference type="EMBL" id="KQ484410">
    <property type="protein sequence ID" value="KYP35276.1"/>
    <property type="molecule type" value="Genomic_DNA"/>
</dbReference>
<organism evidence="1 2">
    <name type="scientific">Cajanus cajan</name>
    <name type="common">Pigeon pea</name>
    <name type="synonym">Cajanus indicus</name>
    <dbReference type="NCBI Taxonomy" id="3821"/>
    <lineage>
        <taxon>Eukaryota</taxon>
        <taxon>Viridiplantae</taxon>
        <taxon>Streptophyta</taxon>
        <taxon>Embryophyta</taxon>
        <taxon>Tracheophyta</taxon>
        <taxon>Spermatophyta</taxon>
        <taxon>Magnoliopsida</taxon>
        <taxon>eudicotyledons</taxon>
        <taxon>Gunneridae</taxon>
        <taxon>Pentapetalae</taxon>
        <taxon>rosids</taxon>
        <taxon>fabids</taxon>
        <taxon>Fabales</taxon>
        <taxon>Fabaceae</taxon>
        <taxon>Papilionoideae</taxon>
        <taxon>50 kb inversion clade</taxon>
        <taxon>NPAAA clade</taxon>
        <taxon>indigoferoid/millettioid clade</taxon>
        <taxon>Phaseoleae</taxon>
        <taxon>Cajanus</taxon>
    </lineage>
</organism>
<dbReference type="OMA" id="HCPLRRH"/>
<accession>A0A151QYC3</accession>
<name>A0A151QYC3_CAJCA</name>
<sequence>MGSQGCRRCPHNESETRQRQQHCSHCPLRRHCHHCPLHNPHFHANNFPRPYLIPLPHFAPLPLQTHPNSHFHEQPISSDAQISQELEHIDLDGEEEDDEPVFVLTDEWREFFAKSEAKRKLEKKQAKKGKK</sequence>
<reference evidence="1" key="1">
    <citation type="journal article" date="2012" name="Nat. Biotechnol.">
        <title>Draft genome sequence of pigeonpea (Cajanus cajan), an orphan legume crop of resource-poor farmers.</title>
        <authorList>
            <person name="Varshney R.K."/>
            <person name="Chen W."/>
            <person name="Li Y."/>
            <person name="Bharti A.K."/>
            <person name="Saxena R.K."/>
            <person name="Schlueter J.A."/>
            <person name="Donoghue M.T."/>
            <person name="Azam S."/>
            <person name="Fan G."/>
            <person name="Whaley A.M."/>
            <person name="Farmer A.D."/>
            <person name="Sheridan J."/>
            <person name="Iwata A."/>
            <person name="Tuteja R."/>
            <person name="Penmetsa R.V."/>
            <person name="Wu W."/>
            <person name="Upadhyaya H.D."/>
            <person name="Yang S.P."/>
            <person name="Shah T."/>
            <person name="Saxena K.B."/>
            <person name="Michael T."/>
            <person name="McCombie W.R."/>
            <person name="Yang B."/>
            <person name="Zhang G."/>
            <person name="Yang H."/>
            <person name="Wang J."/>
            <person name="Spillane C."/>
            <person name="Cook D.R."/>
            <person name="May G.D."/>
            <person name="Xu X."/>
            <person name="Jackson S.A."/>
        </authorList>
    </citation>
    <scope>NUCLEOTIDE SEQUENCE [LARGE SCALE GENOMIC DNA]</scope>
</reference>
<dbReference type="AlphaFoldDB" id="A0A151QYC3"/>